<proteinExistence type="predicted"/>
<sequence length="92" mass="10766">MKKIIEEEKIRNMDQKFFSDAARGGTSPPTPPQLMEKENLGDEGRTANKVRYRRNRRRRHLCAYISKCDFRCKALGYHISNSRSLIMLPIPQ</sequence>
<evidence type="ECO:0000313" key="3">
    <source>
        <dbReference type="Proteomes" id="UP001054837"/>
    </source>
</evidence>
<reference evidence="2 3" key="1">
    <citation type="submission" date="2021-06" db="EMBL/GenBank/DDBJ databases">
        <title>Caerostris darwini draft genome.</title>
        <authorList>
            <person name="Kono N."/>
            <person name="Arakawa K."/>
        </authorList>
    </citation>
    <scope>NUCLEOTIDE SEQUENCE [LARGE SCALE GENOMIC DNA]</scope>
</reference>
<organism evidence="2 3">
    <name type="scientific">Caerostris darwini</name>
    <dbReference type="NCBI Taxonomy" id="1538125"/>
    <lineage>
        <taxon>Eukaryota</taxon>
        <taxon>Metazoa</taxon>
        <taxon>Ecdysozoa</taxon>
        <taxon>Arthropoda</taxon>
        <taxon>Chelicerata</taxon>
        <taxon>Arachnida</taxon>
        <taxon>Araneae</taxon>
        <taxon>Araneomorphae</taxon>
        <taxon>Entelegynae</taxon>
        <taxon>Araneoidea</taxon>
        <taxon>Araneidae</taxon>
        <taxon>Caerostris</taxon>
    </lineage>
</organism>
<dbReference type="AlphaFoldDB" id="A0AAV4V190"/>
<evidence type="ECO:0000313" key="2">
    <source>
        <dbReference type="EMBL" id="GIY63773.1"/>
    </source>
</evidence>
<feature type="region of interest" description="Disordered" evidence="1">
    <location>
        <begin position="17"/>
        <end position="48"/>
    </location>
</feature>
<dbReference type="Proteomes" id="UP001054837">
    <property type="component" value="Unassembled WGS sequence"/>
</dbReference>
<name>A0AAV4V190_9ARAC</name>
<dbReference type="EMBL" id="BPLQ01012224">
    <property type="protein sequence ID" value="GIY63773.1"/>
    <property type="molecule type" value="Genomic_DNA"/>
</dbReference>
<accession>A0AAV4V190</accession>
<protein>
    <submittedName>
        <fullName evidence="2">Uncharacterized protein</fullName>
    </submittedName>
</protein>
<gene>
    <name evidence="2" type="ORF">CDAR_536521</name>
</gene>
<comment type="caution">
    <text evidence="2">The sequence shown here is derived from an EMBL/GenBank/DDBJ whole genome shotgun (WGS) entry which is preliminary data.</text>
</comment>
<keyword evidence="3" id="KW-1185">Reference proteome</keyword>
<evidence type="ECO:0000256" key="1">
    <source>
        <dbReference type="SAM" id="MobiDB-lite"/>
    </source>
</evidence>
<feature type="compositionally biased region" description="Basic and acidic residues" evidence="1">
    <location>
        <begin position="35"/>
        <end position="46"/>
    </location>
</feature>